<evidence type="ECO:0000313" key="17">
    <source>
        <dbReference type="EMBL" id="MCF1348805.1"/>
    </source>
</evidence>
<dbReference type="Proteomes" id="UP001201240">
    <property type="component" value="Unassembled WGS sequence"/>
</dbReference>
<accession>A0ABD4SMF2</accession>
<comment type="cofactor">
    <cofactor evidence="15">
        <name>Mg(2+)</name>
        <dbReference type="ChEBI" id="CHEBI:18420"/>
    </cofactor>
    <text evidence="15">Binds 1 Mg(2+) ion per subunit. The magnesium is bound as Mg-PRPP.</text>
</comment>
<dbReference type="FunFam" id="3.40.50.2020:FF:000003">
    <property type="entry name" value="Uracil phosphoribosyltransferase"/>
    <property type="match status" value="1"/>
</dbReference>
<keyword evidence="9 15" id="KW-0342">GTP-binding</keyword>
<dbReference type="PANTHER" id="PTHR32315:SF4">
    <property type="entry name" value="URACIL PHOSPHORIBOSYLTRANSFERASE, CHLOROPLASTIC"/>
    <property type="match status" value="1"/>
</dbReference>
<feature type="binding site" evidence="15">
    <location>
        <position position="194"/>
    </location>
    <ligand>
        <name>uracil</name>
        <dbReference type="ChEBI" id="CHEBI:17568"/>
    </ligand>
</feature>
<dbReference type="EC" id="2.4.2.9" evidence="3 15"/>
<comment type="caution">
    <text evidence="17">The sequence shown here is derived from an EMBL/GenBank/DDBJ whole genome shotgun (WGS) entry which is preliminary data.</text>
</comment>
<evidence type="ECO:0000256" key="5">
    <source>
        <dbReference type="ARBA" id="ARBA00022676"/>
    </source>
</evidence>
<evidence type="ECO:0000256" key="13">
    <source>
        <dbReference type="ARBA" id="ARBA00072146"/>
    </source>
</evidence>
<comment type="similarity">
    <text evidence="2 15">Belongs to the UPRTase family.</text>
</comment>
<dbReference type="InterPro" id="IPR050054">
    <property type="entry name" value="UPRTase/APRTase"/>
</dbReference>
<evidence type="ECO:0000256" key="7">
    <source>
        <dbReference type="ARBA" id="ARBA00022741"/>
    </source>
</evidence>
<evidence type="ECO:0000256" key="12">
    <source>
        <dbReference type="ARBA" id="ARBA00056901"/>
    </source>
</evidence>
<keyword evidence="6 15" id="KW-0808">Transferase</keyword>
<proteinExistence type="inferred from homology"/>
<gene>
    <name evidence="15 17" type="primary">upp</name>
    <name evidence="17" type="ORF">LH652_00635</name>
</gene>
<dbReference type="InterPro" id="IPR005765">
    <property type="entry name" value="UPRT"/>
</dbReference>
<dbReference type="HAMAP" id="MF_01218_B">
    <property type="entry name" value="Upp_B"/>
    <property type="match status" value="1"/>
</dbReference>
<feature type="binding site" evidence="15">
    <location>
        <position position="200"/>
    </location>
    <ligand>
        <name>5-phospho-alpha-D-ribose 1-diphosphate</name>
        <dbReference type="ChEBI" id="CHEBI:58017"/>
    </ligand>
</feature>
<dbReference type="PANTHER" id="PTHR32315">
    <property type="entry name" value="ADENINE PHOSPHORIBOSYLTRANSFERASE"/>
    <property type="match status" value="1"/>
</dbReference>
<keyword evidence="8 15" id="KW-0460">Magnesium</keyword>
<feature type="domain" description="Phosphoribosyltransferase" evidence="16">
    <location>
        <begin position="7"/>
        <end position="208"/>
    </location>
</feature>
<comment type="pathway">
    <text evidence="1 15">Pyrimidine metabolism; UMP biosynthesis via salvage pathway; UMP from uracil: step 1/1.</text>
</comment>
<protein>
    <recommendedName>
        <fullName evidence="13 15">Uracil phosphoribosyltransferase</fullName>
        <ecNumber evidence="3 15">2.4.2.9</ecNumber>
    </recommendedName>
    <alternativeName>
        <fullName evidence="10 15">UMP pyrophosphorylase</fullName>
    </alternativeName>
    <alternativeName>
        <fullName evidence="14 15">UPRTase</fullName>
    </alternativeName>
</protein>
<dbReference type="Gene3D" id="3.40.50.2020">
    <property type="match status" value="1"/>
</dbReference>
<reference evidence="17 18" key="1">
    <citation type="submission" date="2021-10" db="EMBL/GenBank/DDBJ databases">
        <title>Sequencing the mobilome of antimicrobial resistant bacterial isolates spanning a range of GC content: The potential of a sustainable low cost, low infrastructure approach for surveillance with Oxford Nanopore sequencing.</title>
        <authorList>
            <person name="Sands K."/>
        </authorList>
    </citation>
    <scope>NUCLEOTIDE SEQUENCE [LARGE SCALE GENOMIC DNA]</scope>
    <source>
        <strain evidence="17 18">MIN-202</strain>
    </source>
</reference>
<evidence type="ECO:0000256" key="2">
    <source>
        <dbReference type="ARBA" id="ARBA00009516"/>
    </source>
</evidence>
<dbReference type="AlphaFoldDB" id="A0ABD4SMF2"/>
<dbReference type="GO" id="GO:0000287">
    <property type="term" value="F:magnesium ion binding"/>
    <property type="evidence" value="ECO:0007669"/>
    <property type="project" value="UniProtKB-UniRule"/>
</dbReference>
<dbReference type="InterPro" id="IPR000836">
    <property type="entry name" value="PRTase_dom"/>
</dbReference>
<dbReference type="GO" id="GO:0004845">
    <property type="term" value="F:uracil phosphoribosyltransferase activity"/>
    <property type="evidence" value="ECO:0007669"/>
    <property type="project" value="UniProtKB-UniRule"/>
</dbReference>
<comment type="activity regulation">
    <text evidence="15">Allosterically activated by GTP.</text>
</comment>
<feature type="binding site" evidence="15">
    <location>
        <position position="104"/>
    </location>
    <ligand>
        <name>5-phospho-alpha-D-ribose 1-diphosphate</name>
        <dbReference type="ChEBI" id="CHEBI:58017"/>
    </ligand>
</feature>
<feature type="binding site" evidence="15">
    <location>
        <position position="79"/>
    </location>
    <ligand>
        <name>5-phospho-alpha-D-ribose 1-diphosphate</name>
        <dbReference type="ChEBI" id="CHEBI:58017"/>
    </ligand>
</feature>
<dbReference type="InterPro" id="IPR034332">
    <property type="entry name" value="Upp_B"/>
</dbReference>
<dbReference type="Pfam" id="PF14681">
    <property type="entry name" value="UPRTase"/>
    <property type="match status" value="1"/>
</dbReference>
<evidence type="ECO:0000256" key="14">
    <source>
        <dbReference type="ARBA" id="ARBA00079807"/>
    </source>
</evidence>
<dbReference type="SUPFAM" id="SSF53271">
    <property type="entry name" value="PRTase-like"/>
    <property type="match status" value="1"/>
</dbReference>
<dbReference type="GO" id="GO:0005525">
    <property type="term" value="F:GTP binding"/>
    <property type="evidence" value="ECO:0007669"/>
    <property type="project" value="UniProtKB-KW"/>
</dbReference>
<evidence type="ECO:0000256" key="1">
    <source>
        <dbReference type="ARBA" id="ARBA00005180"/>
    </source>
</evidence>
<name>A0ABD4SMF2_UREUR</name>
<organism evidence="17 18">
    <name type="scientific">Ureaplasma urealyticum</name>
    <name type="common">Ureaplasma urealyticum biotype 2</name>
    <dbReference type="NCBI Taxonomy" id="2130"/>
    <lineage>
        <taxon>Bacteria</taxon>
        <taxon>Bacillati</taxon>
        <taxon>Mycoplasmatota</taxon>
        <taxon>Mycoplasmoidales</taxon>
        <taxon>Mycoplasmoidaceae</taxon>
        <taxon>Ureaplasma</taxon>
    </lineage>
</organism>
<evidence type="ECO:0000256" key="15">
    <source>
        <dbReference type="HAMAP-Rule" id="MF_01218"/>
    </source>
</evidence>
<dbReference type="EMBL" id="JAJBIS010000001">
    <property type="protein sequence ID" value="MCF1348805.1"/>
    <property type="molecule type" value="Genomic_DNA"/>
</dbReference>
<dbReference type="NCBIfam" id="NF001097">
    <property type="entry name" value="PRK00129.1"/>
    <property type="match status" value="1"/>
</dbReference>
<dbReference type="GO" id="GO:0005737">
    <property type="term" value="C:cytoplasm"/>
    <property type="evidence" value="ECO:0007669"/>
    <property type="project" value="UniProtKB-ARBA"/>
</dbReference>
<dbReference type="NCBIfam" id="TIGR01091">
    <property type="entry name" value="upp"/>
    <property type="match status" value="1"/>
</dbReference>
<sequence>MNMHKIINHPLIKDKLTRMRKVSTVSTVFRTNLEELTQLMVYEATKDLELNEIEIETPVVKNAKGYKLKNKICLIPILRAGIGMVDGVKSLIPTATIGHIGLYRNEETLKPVEYFKKFPKNISESDVIILDPMLATGGSVVEAVNIIKKYNPKSIKFVCIVAAPEGLEYVQKIHPDVDVYIAALDDKLNENGYITPGLGDAGDRIFGTK</sequence>
<evidence type="ECO:0000256" key="9">
    <source>
        <dbReference type="ARBA" id="ARBA00023134"/>
    </source>
</evidence>
<dbReference type="CDD" id="cd06223">
    <property type="entry name" value="PRTases_typeI"/>
    <property type="match status" value="1"/>
</dbReference>
<comment type="function">
    <text evidence="12 15">Catalyzes the conversion of uracil and 5-phospho-alpha-D-ribose 1-diphosphate (PRPP) to UMP and diphosphate.</text>
</comment>
<feature type="binding site" evidence="15">
    <location>
        <begin position="199"/>
        <end position="201"/>
    </location>
    <ligand>
        <name>uracil</name>
        <dbReference type="ChEBI" id="CHEBI:17568"/>
    </ligand>
</feature>
<keyword evidence="5 15" id="KW-0328">Glycosyltransferase</keyword>
<keyword evidence="4 15" id="KW-0021">Allosteric enzyme</keyword>
<evidence type="ECO:0000256" key="4">
    <source>
        <dbReference type="ARBA" id="ARBA00022533"/>
    </source>
</evidence>
<dbReference type="GO" id="GO:0044206">
    <property type="term" value="P:UMP salvage"/>
    <property type="evidence" value="ECO:0007669"/>
    <property type="project" value="UniProtKB-UniRule"/>
</dbReference>
<evidence type="ECO:0000256" key="3">
    <source>
        <dbReference type="ARBA" id="ARBA00011894"/>
    </source>
</evidence>
<evidence type="ECO:0000259" key="16">
    <source>
        <dbReference type="Pfam" id="PF14681"/>
    </source>
</evidence>
<dbReference type="InterPro" id="IPR029057">
    <property type="entry name" value="PRTase-like"/>
</dbReference>
<evidence type="ECO:0000256" key="10">
    <source>
        <dbReference type="ARBA" id="ARBA00031082"/>
    </source>
</evidence>
<comment type="catalytic activity">
    <reaction evidence="11 15">
        <text>UMP + diphosphate = 5-phospho-alpha-D-ribose 1-diphosphate + uracil</text>
        <dbReference type="Rhea" id="RHEA:13017"/>
        <dbReference type="ChEBI" id="CHEBI:17568"/>
        <dbReference type="ChEBI" id="CHEBI:33019"/>
        <dbReference type="ChEBI" id="CHEBI:57865"/>
        <dbReference type="ChEBI" id="CHEBI:58017"/>
        <dbReference type="EC" id="2.4.2.9"/>
    </reaction>
</comment>
<feature type="binding site" evidence="15">
    <location>
        <begin position="131"/>
        <end position="139"/>
    </location>
    <ligand>
        <name>5-phospho-alpha-D-ribose 1-diphosphate</name>
        <dbReference type="ChEBI" id="CHEBI:58017"/>
    </ligand>
</feature>
<evidence type="ECO:0000256" key="11">
    <source>
        <dbReference type="ARBA" id="ARBA00052919"/>
    </source>
</evidence>
<evidence type="ECO:0000313" key="18">
    <source>
        <dbReference type="Proteomes" id="UP001201240"/>
    </source>
</evidence>
<keyword evidence="7 15" id="KW-0547">Nucleotide-binding</keyword>
<evidence type="ECO:0000256" key="8">
    <source>
        <dbReference type="ARBA" id="ARBA00022842"/>
    </source>
</evidence>
<evidence type="ECO:0000256" key="6">
    <source>
        <dbReference type="ARBA" id="ARBA00022679"/>
    </source>
</evidence>